<reference evidence="1 2" key="1">
    <citation type="journal article" date="2014" name="Agronomy (Basel)">
        <title>A Draft Genome Sequence for Ensete ventricosum, the Drought-Tolerant Tree Against Hunger.</title>
        <authorList>
            <person name="Harrison J."/>
            <person name="Moore K.A."/>
            <person name="Paszkiewicz K."/>
            <person name="Jones T."/>
            <person name="Grant M."/>
            <person name="Ambacheew D."/>
            <person name="Muzemil S."/>
            <person name="Studholme D.J."/>
        </authorList>
    </citation>
    <scope>NUCLEOTIDE SEQUENCE [LARGE SCALE GENOMIC DNA]</scope>
</reference>
<dbReference type="EMBL" id="AMZH03013401">
    <property type="protein sequence ID" value="RRT49339.1"/>
    <property type="molecule type" value="Genomic_DNA"/>
</dbReference>
<proteinExistence type="predicted"/>
<sequence length="76" mass="8729">MKLISMTCDDSKRGGASWACAYLDDIHHDSTRLSKRRLMETNWFLPSTSVLESWCRVWWPSDMAEEPLGGHLNSTL</sequence>
<evidence type="ECO:0000313" key="1">
    <source>
        <dbReference type="EMBL" id="RRT49339.1"/>
    </source>
</evidence>
<accession>A0A426YC84</accession>
<protein>
    <submittedName>
        <fullName evidence="1">Uncharacterized protein</fullName>
    </submittedName>
</protein>
<comment type="caution">
    <text evidence="1">The sequence shown here is derived from an EMBL/GenBank/DDBJ whole genome shotgun (WGS) entry which is preliminary data.</text>
</comment>
<dbReference type="Proteomes" id="UP000287651">
    <property type="component" value="Unassembled WGS sequence"/>
</dbReference>
<dbReference type="AlphaFoldDB" id="A0A426YC84"/>
<gene>
    <name evidence="1" type="ORF">B296_00018263</name>
</gene>
<name>A0A426YC84_ENSVE</name>
<organism evidence="1 2">
    <name type="scientific">Ensete ventricosum</name>
    <name type="common">Abyssinian banana</name>
    <name type="synonym">Musa ensete</name>
    <dbReference type="NCBI Taxonomy" id="4639"/>
    <lineage>
        <taxon>Eukaryota</taxon>
        <taxon>Viridiplantae</taxon>
        <taxon>Streptophyta</taxon>
        <taxon>Embryophyta</taxon>
        <taxon>Tracheophyta</taxon>
        <taxon>Spermatophyta</taxon>
        <taxon>Magnoliopsida</taxon>
        <taxon>Liliopsida</taxon>
        <taxon>Zingiberales</taxon>
        <taxon>Musaceae</taxon>
        <taxon>Ensete</taxon>
    </lineage>
</organism>
<evidence type="ECO:0000313" key="2">
    <source>
        <dbReference type="Proteomes" id="UP000287651"/>
    </source>
</evidence>